<gene>
    <name evidence="5" type="ORF">AVEN_104720_1</name>
    <name evidence="3" type="ORF">AVEN_144072_1</name>
    <name evidence="2" type="ORF">AVEN_265955_1</name>
    <name evidence="4" type="ORF">AVEN_48371_1</name>
</gene>
<dbReference type="AlphaFoldDB" id="A0A4Y2RNY6"/>
<organism evidence="3 6">
    <name type="scientific">Araneus ventricosus</name>
    <name type="common">Orbweaver spider</name>
    <name type="synonym">Epeira ventricosa</name>
    <dbReference type="NCBI Taxonomy" id="182803"/>
    <lineage>
        <taxon>Eukaryota</taxon>
        <taxon>Metazoa</taxon>
        <taxon>Ecdysozoa</taxon>
        <taxon>Arthropoda</taxon>
        <taxon>Chelicerata</taxon>
        <taxon>Arachnida</taxon>
        <taxon>Araneae</taxon>
        <taxon>Araneomorphae</taxon>
        <taxon>Entelegynae</taxon>
        <taxon>Araneoidea</taxon>
        <taxon>Araneidae</taxon>
        <taxon>Araneus</taxon>
    </lineage>
</organism>
<protein>
    <submittedName>
        <fullName evidence="3">Uncharacterized protein</fullName>
    </submittedName>
</protein>
<comment type="caution">
    <text evidence="3">The sequence shown here is derived from an EMBL/GenBank/DDBJ whole genome shotgun (WGS) entry which is preliminary data.</text>
</comment>
<dbReference type="EMBL" id="BGPR01018018">
    <property type="protein sequence ID" value="GBN78038.1"/>
    <property type="molecule type" value="Genomic_DNA"/>
</dbReference>
<feature type="compositionally biased region" description="Basic residues" evidence="1">
    <location>
        <begin position="1"/>
        <end position="11"/>
    </location>
</feature>
<evidence type="ECO:0000313" key="3">
    <source>
        <dbReference type="EMBL" id="GBN77371.1"/>
    </source>
</evidence>
<reference evidence="3 6" key="1">
    <citation type="journal article" date="2019" name="Sci. Rep.">
        <title>Orb-weaving spider Araneus ventricosus genome elucidates the spidroin gene catalogue.</title>
        <authorList>
            <person name="Kono N."/>
            <person name="Nakamura H."/>
            <person name="Ohtoshi R."/>
            <person name="Moran D.A.P."/>
            <person name="Shinohara A."/>
            <person name="Yoshida Y."/>
            <person name="Fujiwara M."/>
            <person name="Mori M."/>
            <person name="Tomita M."/>
            <person name="Arakawa K."/>
        </authorList>
    </citation>
    <scope>NUCLEOTIDE SEQUENCE [LARGE SCALE GENOMIC DNA]</scope>
</reference>
<evidence type="ECO:0000313" key="5">
    <source>
        <dbReference type="EMBL" id="GBN78313.1"/>
    </source>
</evidence>
<evidence type="ECO:0000313" key="2">
    <source>
        <dbReference type="EMBL" id="GBN77364.1"/>
    </source>
</evidence>
<dbReference type="EMBL" id="BGPR01017814">
    <property type="protein sequence ID" value="GBN77364.1"/>
    <property type="molecule type" value="Genomic_DNA"/>
</dbReference>
<proteinExistence type="predicted"/>
<name>A0A4Y2RNY6_ARAVE</name>
<accession>A0A4Y2RNY6</accession>
<dbReference type="Proteomes" id="UP000499080">
    <property type="component" value="Unassembled WGS sequence"/>
</dbReference>
<evidence type="ECO:0000256" key="1">
    <source>
        <dbReference type="SAM" id="MobiDB-lite"/>
    </source>
</evidence>
<dbReference type="EMBL" id="BGPR01017819">
    <property type="protein sequence ID" value="GBN77371.1"/>
    <property type="molecule type" value="Genomic_DNA"/>
</dbReference>
<evidence type="ECO:0000313" key="6">
    <source>
        <dbReference type="Proteomes" id="UP000499080"/>
    </source>
</evidence>
<keyword evidence="6" id="KW-1185">Reference proteome</keyword>
<sequence>MTKQKQIHGSKQHVVPPAPVQESDNRRAIWGLSSSFEPWSDDEDETSPGTPSPNSCTTWVLLRPVTGSWHNWVGRVGVSVACRLGGGAFGPTYVWFAMQRAACTAGGASSLGWVSSVETTGPKAEALQLGHRGP</sequence>
<feature type="region of interest" description="Disordered" evidence="1">
    <location>
        <begin position="1"/>
        <end position="55"/>
    </location>
</feature>
<evidence type="ECO:0000313" key="4">
    <source>
        <dbReference type="EMBL" id="GBN78038.1"/>
    </source>
</evidence>
<dbReference type="EMBL" id="BGPR01018127">
    <property type="protein sequence ID" value="GBN78313.1"/>
    <property type="molecule type" value="Genomic_DNA"/>
</dbReference>